<feature type="signal peptide" evidence="2">
    <location>
        <begin position="1"/>
        <end position="21"/>
    </location>
</feature>
<dbReference type="InterPro" id="IPR003854">
    <property type="entry name" value="GASA"/>
</dbReference>
<feature type="chain" id="PRO_5044826277" evidence="2">
    <location>
        <begin position="22"/>
        <end position="145"/>
    </location>
</feature>
<keyword evidence="4" id="KW-1185">Reference proteome</keyword>
<reference evidence="4" key="1">
    <citation type="submission" date="2024-07" db="EMBL/GenBank/DDBJ databases">
        <title>Two chromosome-level genome assemblies of Korean endemic species Abeliophyllum distichum and Forsythia ovata (Oleaceae).</title>
        <authorList>
            <person name="Jang H."/>
        </authorList>
    </citation>
    <scope>NUCLEOTIDE SEQUENCE [LARGE SCALE GENOMIC DNA]</scope>
</reference>
<accession>A0ABD1RXB9</accession>
<evidence type="ECO:0000313" key="3">
    <source>
        <dbReference type="EMBL" id="KAL2492841.1"/>
    </source>
</evidence>
<keyword evidence="2" id="KW-0732">Signal</keyword>
<gene>
    <name evidence="3" type="ORF">Adt_28469</name>
</gene>
<sequence length="145" mass="15966">MATRVILALLLFLFCVSQVSSDLKIDEETKHVSQAFNVFSRGTDRTLMQDIVIRITKYIDNPAPVRVPALVLAPAPTPTPGHLLDCGGLCKHRCSQHSRQNLCMRACGTCCVRCKCVPPGTSGNREMCGTCYTDLTTHRNKTKCP</sequence>
<dbReference type="Proteomes" id="UP001604336">
    <property type="component" value="Unassembled WGS sequence"/>
</dbReference>
<dbReference type="EMBL" id="JBFOLK010000008">
    <property type="protein sequence ID" value="KAL2492841.1"/>
    <property type="molecule type" value="Genomic_DNA"/>
</dbReference>
<dbReference type="PANTHER" id="PTHR23201:SF149">
    <property type="entry name" value="GIBBERELLIN STIMULATED TRANSCRIPT RELATED PROTEIN 2"/>
    <property type="match status" value="1"/>
</dbReference>
<comment type="similarity">
    <text evidence="1">Belongs to the GASA family.</text>
</comment>
<dbReference type="PANTHER" id="PTHR23201">
    <property type="entry name" value="EXTENSIN, PROLINE-RICH PROTEIN"/>
    <property type="match status" value="1"/>
</dbReference>
<evidence type="ECO:0000256" key="2">
    <source>
        <dbReference type="SAM" id="SignalP"/>
    </source>
</evidence>
<organism evidence="3 4">
    <name type="scientific">Abeliophyllum distichum</name>
    <dbReference type="NCBI Taxonomy" id="126358"/>
    <lineage>
        <taxon>Eukaryota</taxon>
        <taxon>Viridiplantae</taxon>
        <taxon>Streptophyta</taxon>
        <taxon>Embryophyta</taxon>
        <taxon>Tracheophyta</taxon>
        <taxon>Spermatophyta</taxon>
        <taxon>Magnoliopsida</taxon>
        <taxon>eudicotyledons</taxon>
        <taxon>Gunneridae</taxon>
        <taxon>Pentapetalae</taxon>
        <taxon>asterids</taxon>
        <taxon>lamiids</taxon>
        <taxon>Lamiales</taxon>
        <taxon>Oleaceae</taxon>
        <taxon>Forsythieae</taxon>
        <taxon>Abeliophyllum</taxon>
    </lineage>
</organism>
<comment type="caution">
    <text evidence="3">The sequence shown here is derived from an EMBL/GenBank/DDBJ whole genome shotgun (WGS) entry which is preliminary data.</text>
</comment>
<evidence type="ECO:0000256" key="1">
    <source>
        <dbReference type="ARBA" id="ARBA00010582"/>
    </source>
</evidence>
<dbReference type="Pfam" id="PF02704">
    <property type="entry name" value="GASA"/>
    <property type="match status" value="1"/>
</dbReference>
<evidence type="ECO:0000313" key="4">
    <source>
        <dbReference type="Proteomes" id="UP001604336"/>
    </source>
</evidence>
<protein>
    <submittedName>
        <fullName evidence="3">Uncharacterized protein</fullName>
    </submittedName>
</protein>
<name>A0ABD1RXB9_9LAMI</name>
<proteinExistence type="inferred from homology"/>
<dbReference type="AlphaFoldDB" id="A0ABD1RXB9"/>